<dbReference type="PROSITE" id="PS50003">
    <property type="entry name" value="PH_DOMAIN"/>
    <property type="match status" value="1"/>
</dbReference>
<dbReference type="SUPFAM" id="SSF57889">
    <property type="entry name" value="Cysteine-rich domain"/>
    <property type="match status" value="1"/>
</dbReference>
<dbReference type="InterPro" id="IPR002219">
    <property type="entry name" value="PKC_DAG/PE"/>
</dbReference>
<evidence type="ECO:0000256" key="1">
    <source>
        <dbReference type="ARBA" id="ARBA00022553"/>
    </source>
</evidence>
<keyword evidence="3" id="KW-0862">Zinc</keyword>
<dbReference type="InterPro" id="IPR046349">
    <property type="entry name" value="C1-like_sf"/>
</dbReference>
<evidence type="ECO:0000256" key="6">
    <source>
        <dbReference type="SAM" id="Coils"/>
    </source>
</evidence>
<feature type="domain" description="PH" evidence="8">
    <location>
        <begin position="1111"/>
        <end position="1221"/>
    </location>
</feature>
<keyword evidence="2" id="KW-0479">Metal-binding</keyword>
<dbReference type="SMART" id="SM00233">
    <property type="entry name" value="PH"/>
    <property type="match status" value="1"/>
</dbReference>
<dbReference type="Pfam" id="PF00780">
    <property type="entry name" value="CNH"/>
    <property type="match status" value="1"/>
</dbReference>
<dbReference type="InterPro" id="IPR001849">
    <property type="entry name" value="PH_domain"/>
</dbReference>
<dbReference type="PROSITE" id="PS50081">
    <property type="entry name" value="ZF_DAG_PE_2"/>
    <property type="match status" value="1"/>
</dbReference>
<dbReference type="SUPFAM" id="SSF50729">
    <property type="entry name" value="PH domain-like"/>
    <property type="match status" value="1"/>
</dbReference>
<keyword evidence="6" id="KW-0175">Coiled coil</keyword>
<dbReference type="InterPro" id="IPR011993">
    <property type="entry name" value="PH-like_dom_sf"/>
</dbReference>
<dbReference type="EMBL" id="JOJR01000595">
    <property type="protein sequence ID" value="RCN36061.1"/>
    <property type="molecule type" value="Genomic_DNA"/>
</dbReference>
<dbReference type="SMART" id="SM00036">
    <property type="entry name" value="CNH"/>
    <property type="match status" value="1"/>
</dbReference>
<protein>
    <submittedName>
        <fullName evidence="11">CNH domain protein</fullName>
    </submittedName>
</protein>
<name>A0A368FV31_ANCCA</name>
<dbReference type="SMART" id="SM00109">
    <property type="entry name" value="C1"/>
    <property type="match status" value="1"/>
</dbReference>
<dbReference type="Pfam" id="PF00169">
    <property type="entry name" value="PH"/>
    <property type="match status" value="1"/>
</dbReference>
<keyword evidence="12" id="KW-1185">Reference proteome</keyword>
<dbReference type="GO" id="GO:0046872">
    <property type="term" value="F:metal ion binding"/>
    <property type="evidence" value="ECO:0007669"/>
    <property type="project" value="UniProtKB-KW"/>
</dbReference>
<comment type="catalytic activity">
    <reaction evidence="5">
        <text>L-seryl-[protein] + ATP = O-phospho-L-seryl-[protein] + ADP + H(+)</text>
        <dbReference type="Rhea" id="RHEA:17989"/>
        <dbReference type="Rhea" id="RHEA-COMP:9863"/>
        <dbReference type="Rhea" id="RHEA-COMP:11604"/>
        <dbReference type="ChEBI" id="CHEBI:15378"/>
        <dbReference type="ChEBI" id="CHEBI:29999"/>
        <dbReference type="ChEBI" id="CHEBI:30616"/>
        <dbReference type="ChEBI" id="CHEBI:83421"/>
        <dbReference type="ChEBI" id="CHEBI:456216"/>
        <dbReference type="EC" id="2.7.11.1"/>
    </reaction>
</comment>
<dbReference type="GO" id="GO:0004674">
    <property type="term" value="F:protein serine/threonine kinase activity"/>
    <property type="evidence" value="ECO:0007669"/>
    <property type="project" value="UniProtKB-EC"/>
</dbReference>
<dbReference type="PANTHER" id="PTHR22988">
    <property type="entry name" value="MYOTONIC DYSTROPHY S/T KINASE-RELATED"/>
    <property type="match status" value="1"/>
</dbReference>
<feature type="domain" description="CNH" evidence="10">
    <location>
        <begin position="1247"/>
        <end position="1510"/>
    </location>
</feature>
<feature type="domain" description="Phorbol-ester/DAG-type" evidence="9">
    <location>
        <begin position="1042"/>
        <end position="1093"/>
    </location>
</feature>
<sequence>MEKFYTPMKTPSARSRRKALSPVVTQVPRKDSSCSSPFNVVELDMDEKQLRAHVLEQDTTIRELQKTIKKMEEDMGSRMNESILIETSNRINAHESRIFQKDIALYEHDLKETKENLRALRLDLSTEVNKRMAAEVAFQEDDLRRRLIEIEELEHKLKNANDATNVLQEKLVDKDQMITQLGSDVSSAKFEISTLQTRLSKFDICKTNPQNVVIVVKEVILQSRQDVEEARARNKELSLEIASLKVALAESKEELRRNIEDVKDQKENMTKREIELRRSLETNFVSHNISTSHNLLNAFQSLSSQLVTMQKTQFTAECEKCCWLCVIILAEDNLSNSVSLVNGLQAAEIQLRVGELSATNKFLEEKVMEYKEKEDTLSKQLTEARDSAEAAKVELAALQKKLVDIEGSSSLTHQYLLEESNKIKQQKADLRCELLELRRDYNRQKEKLEKFESSKIDEEEVVKLRSDLESHRTKEENLQKENSRLTMELRSAEEKLRQVEETLRSTRHEVGELTVEQKINQELREELKKAEAKMVELTNTLVIVDKQCEQFRELRKRAEAGKQKALNECADVTVRLREAERELERQRVSEVEVTQLRAEKDRLEMKIRYLNDELRETHNDYRAELAQLAKQISETKCKDATENEHYNVKELREELKKAEAKMVELTNTLVIVDKQCEQFRELRKRAEAGKQKALNECADVTVRLREAERELERQRVSEVEVTQLRAEKDRLEMKIRYLNDELRETHNDYRAELAQLAKQISETKCKDATENEHYTVKIDELKNQLAQIESSSRSAKRQVEELKQDNQKLQEQLAAGVKREQETTDENKKLRGGLTDALVKIDHYKKEAERVRETCQEMAEQLGINEERISKLEEEVINLEEMLREKEKLEAYLQSQIKARDMPKLSRRSTLLRTPTDSSLEIIDPVVVEELENQKSSLLKELEEKKKELISRKMMPPPLPRDHRQQPSAPYSNTLTRHPMAGLQSKSVAEIRYTAHQQNRATTLGTPNAQKAIMRHDIPHRLVEAFLTASVFLIEDERHIARYRWTELRHFGLFSIKCAVCFVGVPTFAKKKRCAHCGIIVHSQCASRVVNTCGLPDQCANYYLDSHSAPNGKMNGWVRMFRDDSHLREWQSAWGEMDEKRLVFYDNDSAQTDLRKPFLSIDLEKELRIVRVGSEVPVKTDNGQVSHNIVHIKTETRNVYILAPSTQTAKRWAEALQNASTRRMMLTRRPSSFSEQSCLLVLSTPNNLTIHTTCVFDDYLLIGAQSGLFFTYINSPRVPVRIGGFNSVPAMECLPDLNILALVMDHRRTLALLPLSALKPELQAVQPSLRADILVGYDNLHAIAYHQQDGNRYLCAASSTKIHILKYNSARDVIETSEPAMCLTSSARGLYFGSDSFYFVHLGRGDPIPVRLADSSVADYPIALLTIREDEVLLAYQNYGLFVNSRGEKTRKETVEWEQMPMEFVYTAPYLYVVHYDSIEIMQIAEYTGPDSSTILDEREVYECRNAHVVCCRPNGDVYISISNTDSVEVHRFNATNSKRSAVKRKGLSAATFDKRSRVAL</sequence>
<feature type="coiled-coil region" evidence="6">
    <location>
        <begin position="220"/>
        <end position="279"/>
    </location>
</feature>
<dbReference type="InterPro" id="IPR050839">
    <property type="entry name" value="Rho-assoc_Ser/Thr_Kinase"/>
</dbReference>
<accession>A0A368FV31</accession>
<dbReference type="GO" id="GO:0005737">
    <property type="term" value="C:cytoplasm"/>
    <property type="evidence" value="ECO:0007669"/>
    <property type="project" value="TreeGrafter"/>
</dbReference>
<dbReference type="Gene3D" id="2.30.29.30">
    <property type="entry name" value="Pleckstrin-homology domain (PH domain)/Phosphotyrosine-binding domain (PTB)"/>
    <property type="match status" value="1"/>
</dbReference>
<dbReference type="GO" id="GO:0005856">
    <property type="term" value="C:cytoskeleton"/>
    <property type="evidence" value="ECO:0007669"/>
    <property type="project" value="TreeGrafter"/>
</dbReference>
<dbReference type="GO" id="GO:0031032">
    <property type="term" value="P:actomyosin structure organization"/>
    <property type="evidence" value="ECO:0007669"/>
    <property type="project" value="TreeGrafter"/>
</dbReference>
<organism evidence="11 12">
    <name type="scientific">Ancylostoma caninum</name>
    <name type="common">Dog hookworm</name>
    <dbReference type="NCBI Taxonomy" id="29170"/>
    <lineage>
        <taxon>Eukaryota</taxon>
        <taxon>Metazoa</taxon>
        <taxon>Ecdysozoa</taxon>
        <taxon>Nematoda</taxon>
        <taxon>Chromadorea</taxon>
        <taxon>Rhabditida</taxon>
        <taxon>Rhabditina</taxon>
        <taxon>Rhabditomorpha</taxon>
        <taxon>Strongyloidea</taxon>
        <taxon>Ancylostomatidae</taxon>
        <taxon>Ancylostomatinae</taxon>
        <taxon>Ancylostoma</taxon>
    </lineage>
</organism>
<dbReference type="PANTHER" id="PTHR22988:SF71">
    <property type="entry name" value="CITRON RHO-INTERACTING KINASE"/>
    <property type="match status" value="1"/>
</dbReference>
<evidence type="ECO:0000256" key="7">
    <source>
        <dbReference type="SAM" id="MobiDB-lite"/>
    </source>
</evidence>
<dbReference type="PROSITE" id="PS50219">
    <property type="entry name" value="CNH"/>
    <property type="match status" value="1"/>
</dbReference>
<evidence type="ECO:0000313" key="11">
    <source>
        <dbReference type="EMBL" id="RCN36061.1"/>
    </source>
</evidence>
<keyword evidence="1" id="KW-0597">Phosphoprotein</keyword>
<dbReference type="STRING" id="29170.A0A368FV31"/>
<feature type="coiled-coil region" evidence="6">
    <location>
        <begin position="54"/>
        <end position="170"/>
    </location>
</feature>
<feature type="coiled-coil region" evidence="6">
    <location>
        <begin position="346"/>
        <end position="899"/>
    </location>
</feature>
<evidence type="ECO:0000256" key="4">
    <source>
        <dbReference type="ARBA" id="ARBA00047899"/>
    </source>
</evidence>
<dbReference type="OrthoDB" id="5919042at2759"/>
<evidence type="ECO:0000259" key="9">
    <source>
        <dbReference type="PROSITE" id="PS50081"/>
    </source>
</evidence>
<evidence type="ECO:0000256" key="2">
    <source>
        <dbReference type="ARBA" id="ARBA00022723"/>
    </source>
</evidence>
<dbReference type="InterPro" id="IPR001180">
    <property type="entry name" value="CNH_dom"/>
</dbReference>
<proteinExistence type="predicted"/>
<evidence type="ECO:0000256" key="5">
    <source>
        <dbReference type="ARBA" id="ARBA00048679"/>
    </source>
</evidence>
<comment type="caution">
    <text evidence="11">The sequence shown here is derived from an EMBL/GenBank/DDBJ whole genome shotgun (WGS) entry which is preliminary data.</text>
</comment>
<dbReference type="Proteomes" id="UP000252519">
    <property type="component" value="Unassembled WGS sequence"/>
</dbReference>
<evidence type="ECO:0000259" key="10">
    <source>
        <dbReference type="PROSITE" id="PS50219"/>
    </source>
</evidence>
<feature type="region of interest" description="Disordered" evidence="7">
    <location>
        <begin position="954"/>
        <end position="977"/>
    </location>
</feature>
<feature type="compositionally biased region" description="Polar residues" evidence="7">
    <location>
        <begin position="966"/>
        <end position="976"/>
    </location>
</feature>
<comment type="catalytic activity">
    <reaction evidence="4">
        <text>L-threonyl-[protein] + ATP = O-phospho-L-threonyl-[protein] + ADP + H(+)</text>
        <dbReference type="Rhea" id="RHEA:46608"/>
        <dbReference type="Rhea" id="RHEA-COMP:11060"/>
        <dbReference type="Rhea" id="RHEA-COMP:11605"/>
        <dbReference type="ChEBI" id="CHEBI:15378"/>
        <dbReference type="ChEBI" id="CHEBI:30013"/>
        <dbReference type="ChEBI" id="CHEBI:30616"/>
        <dbReference type="ChEBI" id="CHEBI:61977"/>
        <dbReference type="ChEBI" id="CHEBI:456216"/>
        <dbReference type="EC" id="2.7.11.1"/>
    </reaction>
</comment>
<reference evidence="11 12" key="1">
    <citation type="submission" date="2014-10" db="EMBL/GenBank/DDBJ databases">
        <title>Draft genome of the hookworm Ancylostoma caninum.</title>
        <authorList>
            <person name="Mitreva M."/>
        </authorList>
    </citation>
    <scope>NUCLEOTIDE SEQUENCE [LARGE SCALE GENOMIC DNA]</scope>
    <source>
        <strain evidence="11 12">Baltimore</strain>
    </source>
</reference>
<evidence type="ECO:0000313" key="12">
    <source>
        <dbReference type="Proteomes" id="UP000252519"/>
    </source>
</evidence>
<evidence type="ECO:0000256" key="3">
    <source>
        <dbReference type="ARBA" id="ARBA00022833"/>
    </source>
</evidence>
<evidence type="ECO:0000259" key="8">
    <source>
        <dbReference type="PROSITE" id="PS50003"/>
    </source>
</evidence>
<gene>
    <name evidence="11" type="ORF">ANCCAN_18070</name>
</gene>